<evidence type="ECO:0000259" key="13">
    <source>
        <dbReference type="Pfam" id="PF02737"/>
    </source>
</evidence>
<dbReference type="EC" id="1.1.1.45" evidence="9"/>
<dbReference type="NCBIfam" id="NF006125">
    <property type="entry name" value="PRK08269.1"/>
    <property type="match status" value="1"/>
</dbReference>
<evidence type="ECO:0000256" key="10">
    <source>
        <dbReference type="ARBA" id="ARBA00042709"/>
    </source>
</evidence>
<evidence type="ECO:0000256" key="3">
    <source>
        <dbReference type="ARBA" id="ARBA00009463"/>
    </source>
</evidence>
<comment type="subcellular location">
    <subcellularLocation>
        <location evidence="1">Cytoplasm</location>
    </subcellularLocation>
</comment>
<reference evidence="15" key="1">
    <citation type="submission" date="2015-06" db="EMBL/GenBank/DDBJ databases">
        <title>Complete genome sequence and metabolic analysis of phthalate degradation pathway in Gordonia sp. QH-11.</title>
        <authorList>
            <person name="Jin D."/>
            <person name="Kong X."/>
            <person name="Bai Z."/>
        </authorList>
    </citation>
    <scope>NUCLEOTIDE SEQUENCE [LARGE SCALE GENOMIC DNA]</scope>
    <source>
        <strain evidence="15">QH-11</strain>
    </source>
</reference>
<evidence type="ECO:0000256" key="9">
    <source>
        <dbReference type="ARBA" id="ARBA00038962"/>
    </source>
</evidence>
<proteinExistence type="inferred from homology"/>
<keyword evidence="15" id="KW-1185">Reference proteome</keyword>
<feature type="domain" description="3-hydroxyacyl-CoA dehydrogenase C-terminal" evidence="12">
    <location>
        <begin position="195"/>
        <end position="292"/>
    </location>
</feature>
<dbReference type="STRING" id="1136941.ACH46_07705"/>
<keyword evidence="8" id="KW-0520">NAD</keyword>
<evidence type="ECO:0000256" key="7">
    <source>
        <dbReference type="ARBA" id="ARBA00023002"/>
    </source>
</evidence>
<dbReference type="InterPro" id="IPR036291">
    <property type="entry name" value="NAD(P)-bd_dom_sf"/>
</dbReference>
<dbReference type="InterPro" id="IPR006176">
    <property type="entry name" value="3-OHacyl-CoA_DH_NAD-bd"/>
</dbReference>
<dbReference type="EMBL" id="CP011853">
    <property type="protein sequence ID" value="ALG84404.1"/>
    <property type="molecule type" value="Genomic_DNA"/>
</dbReference>
<dbReference type="RefSeq" id="WP_062392389.1">
    <property type="nucleotide sequence ID" value="NZ_CP011853.1"/>
</dbReference>
<accession>A0A0N9NFI6</accession>
<name>A0A0N9NFI6_9ACTN</name>
<dbReference type="InterPro" id="IPR022694">
    <property type="entry name" value="3-OHacyl-CoA_DH"/>
</dbReference>
<dbReference type="KEGG" id="goq:ACH46_07705"/>
<comment type="subunit">
    <text evidence="4">Homodimer.</text>
</comment>
<evidence type="ECO:0000313" key="15">
    <source>
        <dbReference type="Proteomes" id="UP000063789"/>
    </source>
</evidence>
<evidence type="ECO:0000256" key="4">
    <source>
        <dbReference type="ARBA" id="ARBA00011738"/>
    </source>
</evidence>
<dbReference type="PANTHER" id="PTHR48075:SF1">
    <property type="entry name" value="LAMBDA-CRYSTALLIN HOMOLOG"/>
    <property type="match status" value="1"/>
</dbReference>
<comment type="similarity">
    <text evidence="3">Belongs to the 3-hydroxyacyl-CoA dehydrogenase family.</text>
</comment>
<evidence type="ECO:0000256" key="11">
    <source>
        <dbReference type="PIRSR" id="PIRSR000105-1"/>
    </source>
</evidence>
<evidence type="ECO:0000256" key="6">
    <source>
        <dbReference type="ARBA" id="ARBA00022553"/>
    </source>
</evidence>
<dbReference type="GO" id="GO:0005737">
    <property type="term" value="C:cytoplasm"/>
    <property type="evidence" value="ECO:0007669"/>
    <property type="project" value="UniProtKB-SubCell"/>
</dbReference>
<evidence type="ECO:0000256" key="2">
    <source>
        <dbReference type="ARBA" id="ARBA00005086"/>
    </source>
</evidence>
<dbReference type="PIRSF" id="PIRSF000105">
    <property type="entry name" value="HCDH"/>
    <property type="match status" value="1"/>
</dbReference>
<dbReference type="InterPro" id="IPR008927">
    <property type="entry name" value="6-PGluconate_DH-like_C_sf"/>
</dbReference>
<dbReference type="InterPro" id="IPR013328">
    <property type="entry name" value="6PGD_dom2"/>
</dbReference>
<dbReference type="Proteomes" id="UP000063789">
    <property type="component" value="Chromosome"/>
</dbReference>
<dbReference type="AlphaFoldDB" id="A0A0N9NFI6"/>
<evidence type="ECO:0000313" key="14">
    <source>
        <dbReference type="EMBL" id="ALG84404.1"/>
    </source>
</evidence>
<evidence type="ECO:0000256" key="5">
    <source>
        <dbReference type="ARBA" id="ARBA00022490"/>
    </source>
</evidence>
<keyword evidence="6" id="KW-0597">Phosphoprotein</keyword>
<evidence type="ECO:0000256" key="8">
    <source>
        <dbReference type="ARBA" id="ARBA00023027"/>
    </source>
</evidence>
<dbReference type="PANTHER" id="PTHR48075">
    <property type="entry name" value="3-HYDROXYACYL-COA DEHYDROGENASE FAMILY PROTEIN"/>
    <property type="match status" value="1"/>
</dbReference>
<reference evidence="14 15" key="2">
    <citation type="journal article" date="2017" name="Int. J. Syst. Evol. Microbiol.">
        <title>Gordonia phthalatica sp. nov., a di-n-butyl phthalate-degrading bacterium isolated from activated sludge.</title>
        <authorList>
            <person name="Jin D."/>
            <person name="Kong X."/>
            <person name="Jia M."/>
            <person name="Yu X."/>
            <person name="Wang X."/>
            <person name="Zhuang X."/>
            <person name="Deng Y."/>
            <person name="Bai Z."/>
        </authorList>
    </citation>
    <scope>NUCLEOTIDE SEQUENCE [LARGE SCALE GENOMIC DNA]</scope>
    <source>
        <strain evidence="14 15">QH-11</strain>
    </source>
</reference>
<evidence type="ECO:0000259" key="12">
    <source>
        <dbReference type="Pfam" id="PF00725"/>
    </source>
</evidence>
<protein>
    <recommendedName>
        <fullName evidence="10">L-gulonate 3-dehydrogenase</fullName>
        <ecNumber evidence="9">1.1.1.45</ecNumber>
    </recommendedName>
    <alternativeName>
        <fullName evidence="10">L-gulonate 3-dehydrogenase</fullName>
    </alternativeName>
</protein>
<dbReference type="GO" id="GO:0070403">
    <property type="term" value="F:NAD+ binding"/>
    <property type="evidence" value="ECO:0007669"/>
    <property type="project" value="InterPro"/>
</dbReference>
<dbReference type="SUPFAM" id="SSF51735">
    <property type="entry name" value="NAD(P)-binding Rossmann-fold domains"/>
    <property type="match status" value="1"/>
</dbReference>
<comment type="pathway">
    <text evidence="2">Lipid metabolism; butanoate metabolism.</text>
</comment>
<feature type="site" description="Important for catalytic activity" evidence="11">
    <location>
        <position position="149"/>
    </location>
</feature>
<dbReference type="SUPFAM" id="SSF48179">
    <property type="entry name" value="6-phosphogluconate dehydrogenase C-terminal domain-like"/>
    <property type="match status" value="1"/>
</dbReference>
<dbReference type="Pfam" id="PF02737">
    <property type="entry name" value="3HCDH_N"/>
    <property type="match status" value="1"/>
</dbReference>
<dbReference type="Pfam" id="PF00725">
    <property type="entry name" value="3HCDH"/>
    <property type="match status" value="1"/>
</dbReference>
<organism evidence="14 15">
    <name type="scientific">Gordonia phthalatica</name>
    <dbReference type="NCBI Taxonomy" id="1136941"/>
    <lineage>
        <taxon>Bacteria</taxon>
        <taxon>Bacillati</taxon>
        <taxon>Actinomycetota</taxon>
        <taxon>Actinomycetes</taxon>
        <taxon>Mycobacteriales</taxon>
        <taxon>Gordoniaceae</taxon>
        <taxon>Gordonia</taxon>
    </lineage>
</organism>
<dbReference type="GO" id="GO:0006631">
    <property type="term" value="P:fatty acid metabolic process"/>
    <property type="evidence" value="ECO:0007669"/>
    <property type="project" value="InterPro"/>
</dbReference>
<dbReference type="Gene3D" id="1.10.1040.10">
    <property type="entry name" value="N-(1-d-carboxylethyl)-l-norvaline Dehydrogenase, domain 2"/>
    <property type="match status" value="1"/>
</dbReference>
<keyword evidence="5" id="KW-0963">Cytoplasm</keyword>
<dbReference type="OrthoDB" id="9771883at2"/>
<keyword evidence="7 14" id="KW-0560">Oxidoreductase</keyword>
<dbReference type="GO" id="GO:0050104">
    <property type="term" value="F:L-gulonate 3-dehydrogenase activity"/>
    <property type="evidence" value="ECO:0007669"/>
    <property type="project" value="UniProtKB-EC"/>
</dbReference>
<dbReference type="PATRIC" id="fig|1136941.3.peg.1573"/>
<gene>
    <name evidence="14" type="ORF">ACH46_07705</name>
</gene>
<dbReference type="InterPro" id="IPR006108">
    <property type="entry name" value="3HC_DH_C"/>
</dbReference>
<feature type="domain" description="3-hydroxyacyl-CoA dehydrogenase NAD binding" evidence="13">
    <location>
        <begin position="5"/>
        <end position="191"/>
    </location>
</feature>
<evidence type="ECO:0000256" key="1">
    <source>
        <dbReference type="ARBA" id="ARBA00004496"/>
    </source>
</evidence>
<sequence length="331" mass="35759">MSITSVAVVGAGRMGEGIAAALAFGRVDVTIVDLRDRGDAALDYHLRTLDAVRRAFEMKVALRLLDEADLPEVLGRVRVLDRHAAEPVMAEVGLVFEAVPEILEVKREAFSWIESVVATDCPIASTTSSFLVDRLAECVDRPERLLNAHWLNPADLMPLVELSASSVTAPAVVDATRDLLTAVGKQPVVCAASPGYIVPRLQALVMNEAARMVEEGVASAEDIDHAVRIGFGSRFAVLGLLEFIDWGGCDILFHASNYLRTELGERYAPAAVVEEHMASQRRGVTDGAGFYTFDPDTVDAYRAQRTADFAAVLGATGNLRHYTAQPTPIEV</sequence>
<dbReference type="Gene3D" id="3.40.50.720">
    <property type="entry name" value="NAD(P)-binding Rossmann-like Domain"/>
    <property type="match status" value="1"/>
</dbReference>